<comment type="caution">
    <text evidence="2">The sequence shown here is derived from an EMBL/GenBank/DDBJ whole genome shotgun (WGS) entry which is preliminary data.</text>
</comment>
<evidence type="ECO:0000256" key="1">
    <source>
        <dbReference type="SAM" id="SignalP"/>
    </source>
</evidence>
<reference evidence="2" key="1">
    <citation type="journal article" date="2017" name="Nature">
        <title>The sunflower genome provides insights into oil metabolism, flowering and Asterid evolution.</title>
        <authorList>
            <person name="Badouin H."/>
            <person name="Gouzy J."/>
            <person name="Grassa C.J."/>
            <person name="Murat F."/>
            <person name="Staton S.E."/>
            <person name="Cottret L."/>
            <person name="Lelandais-Briere C."/>
            <person name="Owens G.L."/>
            <person name="Carrere S."/>
            <person name="Mayjonade B."/>
            <person name="Legrand L."/>
            <person name="Gill N."/>
            <person name="Kane N.C."/>
            <person name="Bowers J.E."/>
            <person name="Hubner S."/>
            <person name="Bellec A."/>
            <person name="Berard A."/>
            <person name="Berges H."/>
            <person name="Blanchet N."/>
            <person name="Boniface M.C."/>
            <person name="Brunel D."/>
            <person name="Catrice O."/>
            <person name="Chaidir N."/>
            <person name="Claudel C."/>
            <person name="Donnadieu C."/>
            <person name="Faraut T."/>
            <person name="Fievet G."/>
            <person name="Helmstetter N."/>
            <person name="King M."/>
            <person name="Knapp S.J."/>
            <person name="Lai Z."/>
            <person name="Le Paslier M.C."/>
            <person name="Lippi Y."/>
            <person name="Lorenzon L."/>
            <person name="Mandel J.R."/>
            <person name="Marage G."/>
            <person name="Marchand G."/>
            <person name="Marquand E."/>
            <person name="Bret-Mestries E."/>
            <person name="Morien E."/>
            <person name="Nambeesan S."/>
            <person name="Nguyen T."/>
            <person name="Pegot-Espagnet P."/>
            <person name="Pouilly N."/>
            <person name="Raftis F."/>
            <person name="Sallet E."/>
            <person name="Schiex T."/>
            <person name="Thomas J."/>
            <person name="Vandecasteele C."/>
            <person name="Vares D."/>
            <person name="Vear F."/>
            <person name="Vautrin S."/>
            <person name="Crespi M."/>
            <person name="Mangin B."/>
            <person name="Burke J.M."/>
            <person name="Salse J."/>
            <person name="Munos S."/>
            <person name="Vincourt P."/>
            <person name="Rieseberg L.H."/>
            <person name="Langlade N.B."/>
        </authorList>
    </citation>
    <scope>NUCLEOTIDE SEQUENCE</scope>
    <source>
        <tissue evidence="2">Leaves</tissue>
    </source>
</reference>
<sequence>MCTCRWVFWIWELAVCSSWSGRGSTGKIYVTDFLILYFGFETV</sequence>
<protein>
    <submittedName>
        <fullName evidence="2">Uncharacterized protein</fullName>
    </submittedName>
</protein>
<name>A0A9K3JZ27_HELAN</name>
<feature type="chain" id="PRO_5039897552" evidence="1">
    <location>
        <begin position="17"/>
        <end position="43"/>
    </location>
</feature>
<dbReference type="EMBL" id="MNCJ02000001">
    <property type="protein sequence ID" value="KAF5824351.1"/>
    <property type="molecule type" value="Genomic_DNA"/>
</dbReference>
<accession>A0A9K3JZ27</accession>
<evidence type="ECO:0000313" key="3">
    <source>
        <dbReference type="Proteomes" id="UP000215914"/>
    </source>
</evidence>
<dbReference type="Proteomes" id="UP000215914">
    <property type="component" value="Unassembled WGS sequence"/>
</dbReference>
<feature type="signal peptide" evidence="1">
    <location>
        <begin position="1"/>
        <end position="16"/>
    </location>
</feature>
<reference evidence="2" key="2">
    <citation type="submission" date="2020-06" db="EMBL/GenBank/DDBJ databases">
        <title>Helianthus annuus Genome sequencing and assembly Release 2.</title>
        <authorList>
            <person name="Gouzy J."/>
            <person name="Langlade N."/>
            <person name="Munos S."/>
        </authorList>
    </citation>
    <scope>NUCLEOTIDE SEQUENCE</scope>
    <source>
        <tissue evidence="2">Leaves</tissue>
    </source>
</reference>
<organism evidence="2 3">
    <name type="scientific">Helianthus annuus</name>
    <name type="common">Common sunflower</name>
    <dbReference type="NCBI Taxonomy" id="4232"/>
    <lineage>
        <taxon>Eukaryota</taxon>
        <taxon>Viridiplantae</taxon>
        <taxon>Streptophyta</taxon>
        <taxon>Embryophyta</taxon>
        <taxon>Tracheophyta</taxon>
        <taxon>Spermatophyta</taxon>
        <taxon>Magnoliopsida</taxon>
        <taxon>eudicotyledons</taxon>
        <taxon>Gunneridae</taxon>
        <taxon>Pentapetalae</taxon>
        <taxon>asterids</taxon>
        <taxon>campanulids</taxon>
        <taxon>Asterales</taxon>
        <taxon>Asteraceae</taxon>
        <taxon>Asteroideae</taxon>
        <taxon>Heliantheae alliance</taxon>
        <taxon>Heliantheae</taxon>
        <taxon>Helianthus</taxon>
    </lineage>
</organism>
<gene>
    <name evidence="2" type="ORF">HanXRQr2_Chr00c001g0832291</name>
</gene>
<proteinExistence type="predicted"/>
<evidence type="ECO:0000313" key="2">
    <source>
        <dbReference type="EMBL" id="KAF5824351.1"/>
    </source>
</evidence>
<keyword evidence="3" id="KW-1185">Reference proteome</keyword>
<dbReference type="AlphaFoldDB" id="A0A9K3JZ27"/>
<keyword evidence="1" id="KW-0732">Signal</keyword>